<dbReference type="Pfam" id="PF03184">
    <property type="entry name" value="DDE_1"/>
    <property type="match status" value="1"/>
</dbReference>
<dbReference type="InterPro" id="IPR004875">
    <property type="entry name" value="DDE_SF_endonuclease_dom"/>
</dbReference>
<sequence>MSSCTPYPQTEQPICTPQDAGIIKSFKSQLSNIRDNYVVDKLDTMLEQVDGVGVEDIDERAEQLYNMSILVAMRWDQQAWDKVTKATVVNCWSHTKTLAADIDQLVSETNNLIIAPKPAN</sequence>
<evidence type="ECO:0000313" key="2">
    <source>
        <dbReference type="EMBL" id="CCA21061.1"/>
    </source>
</evidence>
<name>F0WIH9_9STRA</name>
<reference evidence="2" key="1">
    <citation type="journal article" date="2011" name="PLoS Biol.">
        <title>Gene gain and loss during evolution of obligate parasitism in the white rust pathogen of Arabidopsis thaliana.</title>
        <authorList>
            <person name="Kemen E."/>
            <person name="Gardiner A."/>
            <person name="Schultz-Larsen T."/>
            <person name="Kemen A.C."/>
            <person name="Balmuth A.L."/>
            <person name="Robert-Seilaniantz A."/>
            <person name="Bailey K."/>
            <person name="Holub E."/>
            <person name="Studholme D.J."/>
            <person name="Maclean D."/>
            <person name="Jones J.D."/>
        </authorList>
    </citation>
    <scope>NUCLEOTIDE SEQUENCE</scope>
</reference>
<reference evidence="2" key="2">
    <citation type="submission" date="2011-02" db="EMBL/GenBank/DDBJ databases">
        <authorList>
            <person name="MacLean D."/>
        </authorList>
    </citation>
    <scope>NUCLEOTIDE SEQUENCE</scope>
</reference>
<gene>
    <name evidence="2" type="primary">AlNc14C111G6379</name>
    <name evidence="2" type="ORF">ALNC14_072040</name>
</gene>
<dbReference type="EMBL" id="FR824156">
    <property type="protein sequence ID" value="CCA21061.1"/>
    <property type="molecule type" value="Genomic_DNA"/>
</dbReference>
<evidence type="ECO:0000259" key="1">
    <source>
        <dbReference type="Pfam" id="PF03184"/>
    </source>
</evidence>
<organism evidence="2">
    <name type="scientific">Albugo laibachii Nc14</name>
    <dbReference type="NCBI Taxonomy" id="890382"/>
    <lineage>
        <taxon>Eukaryota</taxon>
        <taxon>Sar</taxon>
        <taxon>Stramenopiles</taxon>
        <taxon>Oomycota</taxon>
        <taxon>Peronosporomycetes</taxon>
        <taxon>Albuginales</taxon>
        <taxon>Albuginaceae</taxon>
        <taxon>Albugo</taxon>
    </lineage>
</organism>
<feature type="domain" description="DDE-1" evidence="1">
    <location>
        <begin position="8"/>
        <end position="92"/>
    </location>
</feature>
<proteinExistence type="predicted"/>
<protein>
    <submittedName>
        <fullName evidence="2">AlNc14C111G6379 protein</fullName>
    </submittedName>
</protein>
<accession>F0WIH9</accession>
<dbReference type="AlphaFoldDB" id="F0WIH9"/>
<dbReference type="GO" id="GO:0003676">
    <property type="term" value="F:nucleic acid binding"/>
    <property type="evidence" value="ECO:0007669"/>
    <property type="project" value="InterPro"/>
</dbReference>
<dbReference type="HOGENOM" id="CLU_088458_2_1_1"/>